<evidence type="ECO:0000313" key="2">
    <source>
        <dbReference type="Proteomes" id="UP000190423"/>
    </source>
</evidence>
<protein>
    <submittedName>
        <fullName evidence="1">Uncharacterized protein</fullName>
    </submittedName>
</protein>
<keyword evidence="2" id="KW-1185">Reference proteome</keyword>
<name>A0A1T4JJZ8_TREPO</name>
<sequence>MHLRKNSFFIHSPRVLLLFFLICTAPLYAAIYSRPRRVFVIQTEYFEYIFPRGAEQTACYLAKNGDALFEKATEQFSLQKTFRIPVAISLDSDVLSVSYTATPYNRITIFQAPGEAQNCTTDNALLSAFAKSITEAVASSVRSPFWQFASDLLGMDALQPAALLNIPAAFMDGIINAAVYSDGGGIMKDSFSLELLSRAKKEGCFPTWNDASGAKDTYPVQISQTACSAFAAYIQQRWGMELFAEFWKQCGSVQFFKLTPGIFKKVYKIPLKEAWKDFENSIPVPQTVSFGTKIFKGSTENLYSLLTENHGMLIYFDYSKNAVFSVDKKQKRKRILIAENITSLSSSPDGNYLAVSYKAEKTNRKLTSCTTQVFDLQKKLFQPEFTNVRNGTFFEEREGKTAIAGFYAKDSQVQLKVFPFYETVEKTDMFTFALPENIQTEGIVPLGTGKLLCIYYYKKDCILQTVNTITRETAFYKLPVQAKNFTRCETPDGSDVFFTYTDGTPYSVSKAGYIPILEKGGALGDAYLAQDSVDGGMNGTCVADGTVYFSSSTAKYQVLKQANFKDLEKLSFIAVQKIEIEQTEMQTADIIPVKIEKINGEHGTEKYLSEFKITKYKPIHYIFKGTLFPFFPISSFDFTKTSLAPGLGATYYTSTDPLETMTAALSFCAGFIDLSQKTFTLDDNFTLASTINTTILPFDLSLSGIWSFDSQGHYDLQAMLGVSWNHFLGMSFHHLSFGLKMLWKCTTTYIDYETNTSTELDDWPNIADAYNTLSSYFNITYSNYHQSGMTSFEQYGIETGATLINIYDPQKSNKEEENSTNQFTASLSFGLKLPFTLPVFNTGNWVLCMPLAFYTSLYGRNGKSSESYAEALVAGYEIQKGIPGINLYLQRFGIKFGYDIQLYYNELENSNTDLRDFKNFMNVLVNSETDDYFYINLEAALSPSIGKFADSVKITAGVQFQMNIRKSKGKIAALFNMNL</sequence>
<proteinExistence type="predicted"/>
<dbReference type="STRING" id="261392.SAMN02745149_00449"/>
<dbReference type="Proteomes" id="UP000190423">
    <property type="component" value="Unassembled WGS sequence"/>
</dbReference>
<accession>A0A1T4JJZ8</accession>
<dbReference type="EMBL" id="FUWG01000003">
    <property type="protein sequence ID" value="SJZ30387.1"/>
    <property type="molecule type" value="Genomic_DNA"/>
</dbReference>
<dbReference type="AlphaFoldDB" id="A0A1T4JJZ8"/>
<evidence type="ECO:0000313" key="1">
    <source>
        <dbReference type="EMBL" id="SJZ30387.1"/>
    </source>
</evidence>
<reference evidence="1 2" key="1">
    <citation type="submission" date="2017-02" db="EMBL/GenBank/DDBJ databases">
        <authorList>
            <person name="Peterson S.W."/>
        </authorList>
    </citation>
    <scope>NUCLEOTIDE SEQUENCE [LARGE SCALE GENOMIC DNA]</scope>
    <source>
        <strain evidence="1 2">ATCC BAA-908</strain>
    </source>
</reference>
<organism evidence="1 2">
    <name type="scientific">Treponema porcinum</name>
    <dbReference type="NCBI Taxonomy" id="261392"/>
    <lineage>
        <taxon>Bacteria</taxon>
        <taxon>Pseudomonadati</taxon>
        <taxon>Spirochaetota</taxon>
        <taxon>Spirochaetia</taxon>
        <taxon>Spirochaetales</taxon>
        <taxon>Treponemataceae</taxon>
        <taxon>Treponema</taxon>
    </lineage>
</organism>
<gene>
    <name evidence="1" type="ORF">SAMN02745149_00449</name>
</gene>